<dbReference type="GO" id="GO:0004731">
    <property type="term" value="F:purine-nucleoside phosphorylase activity"/>
    <property type="evidence" value="ECO:0007669"/>
    <property type="project" value="UniProtKB-EC"/>
</dbReference>
<evidence type="ECO:0000256" key="3">
    <source>
        <dbReference type="ARBA" id="ARBA00011233"/>
    </source>
</evidence>
<dbReference type="PANTHER" id="PTHR11904:SF9">
    <property type="entry name" value="PURINE NUCLEOSIDE PHOSPHORYLASE-RELATED"/>
    <property type="match status" value="1"/>
</dbReference>
<evidence type="ECO:0000256" key="4">
    <source>
        <dbReference type="ARBA" id="ARBA00011886"/>
    </source>
</evidence>
<dbReference type="UniPathway" id="UPA00606"/>
<evidence type="ECO:0000256" key="8">
    <source>
        <dbReference type="ARBA" id="ARBA00031036"/>
    </source>
</evidence>
<dbReference type="EC" id="2.4.2.1" evidence="4"/>
<evidence type="ECO:0000313" key="10">
    <source>
        <dbReference type="EMBL" id="CAB4725556.1"/>
    </source>
</evidence>
<gene>
    <name evidence="10" type="ORF">UFOPK2754_00113</name>
    <name evidence="11" type="ORF">UFOPK3139_01611</name>
    <name evidence="12" type="ORF">UFOPK3543_00457</name>
</gene>
<name>A0A6J7AI51_9ZZZZ</name>
<dbReference type="Pfam" id="PF01048">
    <property type="entry name" value="PNP_UDP_1"/>
    <property type="match status" value="1"/>
</dbReference>
<dbReference type="EMBL" id="CAFABA010000063">
    <property type="protein sequence ID" value="CAB4832158.1"/>
    <property type="molecule type" value="Genomic_DNA"/>
</dbReference>
<protein>
    <recommendedName>
        <fullName evidence="5">Purine nucleoside phosphorylase</fullName>
        <ecNumber evidence="4">2.4.2.1</ecNumber>
    </recommendedName>
    <alternativeName>
        <fullName evidence="8">Inosine-guanosine phosphorylase</fullName>
    </alternativeName>
</protein>
<comment type="similarity">
    <text evidence="2">Belongs to the PNP/MTAP phosphorylase family.</text>
</comment>
<dbReference type="AlphaFoldDB" id="A0A6J7AI51"/>
<sequence>MADDPFSLAEHAADAIRTRFGDVQARVAVVLGSGWGPAADVLGDTVNECPFDELPGFPASTVPGHGGALRHARAGTVDLLIFRGRVHLYEGHGPATVVHGVRAAILAGAKVVILTNACGSLNASFPAGTPVLLRDHINLTGQTPMAGPPPPKPYAIRFVDVTDAYSPRLRALAQSFDPTLGEGVYAQFLGPQYETPAEIHMARVIGADLVGMSTAIETIAARHLGAEVLAISLVTNLAAGLQGKPLDHAEVVAQGQAAGERVGRLLRKVIEVA</sequence>
<dbReference type="GO" id="GO:0005737">
    <property type="term" value="C:cytoplasm"/>
    <property type="evidence" value="ECO:0007669"/>
    <property type="project" value="TreeGrafter"/>
</dbReference>
<comment type="subunit">
    <text evidence="3">Homotrimer.</text>
</comment>
<reference evidence="11" key="1">
    <citation type="submission" date="2020-05" db="EMBL/GenBank/DDBJ databases">
        <authorList>
            <person name="Chiriac C."/>
            <person name="Salcher M."/>
            <person name="Ghai R."/>
            <person name="Kavagutti S V."/>
        </authorList>
    </citation>
    <scope>NUCLEOTIDE SEQUENCE</scope>
</reference>
<dbReference type="Gene3D" id="3.40.50.1580">
    <property type="entry name" value="Nucleoside phosphorylase domain"/>
    <property type="match status" value="1"/>
</dbReference>
<dbReference type="EMBL" id="CAEZYR010000003">
    <property type="protein sequence ID" value="CAB4725556.1"/>
    <property type="molecule type" value="Genomic_DNA"/>
</dbReference>
<organism evidence="11">
    <name type="scientific">freshwater metagenome</name>
    <dbReference type="NCBI Taxonomy" id="449393"/>
    <lineage>
        <taxon>unclassified sequences</taxon>
        <taxon>metagenomes</taxon>
        <taxon>ecological metagenomes</taxon>
    </lineage>
</organism>
<dbReference type="InterPro" id="IPR035994">
    <property type="entry name" value="Nucleoside_phosphorylase_sf"/>
</dbReference>
<dbReference type="InterPro" id="IPR011268">
    <property type="entry name" value="Purine_phosphorylase"/>
</dbReference>
<keyword evidence="6" id="KW-0328">Glycosyltransferase</keyword>
<dbReference type="PIRSF" id="PIRSF000477">
    <property type="entry name" value="PurNPase"/>
    <property type="match status" value="1"/>
</dbReference>
<dbReference type="CDD" id="cd09009">
    <property type="entry name" value="PNP-EcPNPII_like"/>
    <property type="match status" value="1"/>
</dbReference>
<dbReference type="GO" id="GO:0009116">
    <property type="term" value="P:nucleoside metabolic process"/>
    <property type="evidence" value="ECO:0007669"/>
    <property type="project" value="InterPro"/>
</dbReference>
<dbReference type="EMBL" id="CAFBMH010000010">
    <property type="protein sequence ID" value="CAB4893864.1"/>
    <property type="molecule type" value="Genomic_DNA"/>
</dbReference>
<evidence type="ECO:0000313" key="11">
    <source>
        <dbReference type="EMBL" id="CAB4832158.1"/>
    </source>
</evidence>
<evidence type="ECO:0000256" key="1">
    <source>
        <dbReference type="ARBA" id="ARBA00005058"/>
    </source>
</evidence>
<dbReference type="NCBIfam" id="TIGR01698">
    <property type="entry name" value="PUNP"/>
    <property type="match status" value="1"/>
</dbReference>
<evidence type="ECO:0000313" key="12">
    <source>
        <dbReference type="EMBL" id="CAB4893864.1"/>
    </source>
</evidence>
<dbReference type="SUPFAM" id="SSF53167">
    <property type="entry name" value="Purine and uridine phosphorylases"/>
    <property type="match status" value="1"/>
</dbReference>
<evidence type="ECO:0000256" key="5">
    <source>
        <dbReference type="ARBA" id="ARBA00013834"/>
    </source>
</evidence>
<dbReference type="PANTHER" id="PTHR11904">
    <property type="entry name" value="METHYLTHIOADENOSINE/PURINE NUCLEOSIDE PHOSPHORYLASE"/>
    <property type="match status" value="1"/>
</dbReference>
<feature type="domain" description="Nucleoside phosphorylase" evidence="9">
    <location>
        <begin position="26"/>
        <end position="271"/>
    </location>
</feature>
<keyword evidence="7" id="KW-0808">Transferase</keyword>
<comment type="pathway">
    <text evidence="1">Purine metabolism; purine nucleoside salvage.</text>
</comment>
<accession>A0A6J7AI51</accession>
<dbReference type="InterPro" id="IPR011269">
    <property type="entry name" value="PUNP"/>
</dbReference>
<dbReference type="InterPro" id="IPR000845">
    <property type="entry name" value="Nucleoside_phosphorylase_d"/>
</dbReference>
<evidence type="ECO:0000256" key="6">
    <source>
        <dbReference type="ARBA" id="ARBA00022676"/>
    </source>
</evidence>
<evidence type="ECO:0000256" key="2">
    <source>
        <dbReference type="ARBA" id="ARBA00006751"/>
    </source>
</evidence>
<evidence type="ECO:0000259" key="9">
    <source>
        <dbReference type="Pfam" id="PF01048"/>
    </source>
</evidence>
<evidence type="ECO:0000256" key="7">
    <source>
        <dbReference type="ARBA" id="ARBA00022679"/>
    </source>
</evidence>
<proteinExistence type="inferred from homology"/>
<dbReference type="NCBIfam" id="TIGR01697">
    <property type="entry name" value="PNPH-PUNA-XAPA"/>
    <property type="match status" value="1"/>
</dbReference>
<dbReference type="NCBIfam" id="NF006054">
    <property type="entry name" value="PRK08202.1"/>
    <property type="match status" value="1"/>
</dbReference>